<sequence length="45" mass="5647">MRQIRYYFLEMPSDLQVCWWVRLFLENAHVVGRWDDARGWLIGRY</sequence>
<accession>D4TVR9</accession>
<reference evidence="1 2" key="1">
    <citation type="submission" date="2009-10" db="EMBL/GenBank/DDBJ databases">
        <authorList>
            <person name="Weinstock G."/>
            <person name="Sodergren E."/>
            <person name="Clifton S."/>
            <person name="Fulton L."/>
            <person name="Fulton B."/>
            <person name="Courtney L."/>
            <person name="Fronick C."/>
            <person name="Harrison M."/>
            <person name="Strong C."/>
            <person name="Farmer C."/>
            <person name="Delahaunty K."/>
            <person name="Markovic C."/>
            <person name="Hall O."/>
            <person name="Minx P."/>
            <person name="Tomlinson C."/>
            <person name="Mitreva M."/>
            <person name="Nelson J."/>
            <person name="Hou S."/>
            <person name="Wollam A."/>
            <person name="Pepin K.H."/>
            <person name="Johnson M."/>
            <person name="Bhonagiri V."/>
            <person name="Nash W.E."/>
            <person name="Warren W."/>
            <person name="Chinwalla A."/>
            <person name="Mardis E.R."/>
            <person name="Wilson R.K."/>
        </authorList>
    </citation>
    <scope>NUCLEOTIDE SEQUENCE [LARGE SCALE GENOMIC DNA]</scope>
    <source>
        <strain evidence="1 2">F0309</strain>
    </source>
</reference>
<protein>
    <submittedName>
        <fullName evidence="1">Uncharacterized protein</fullName>
    </submittedName>
</protein>
<comment type="caution">
    <text evidence="1">The sequence shown here is derived from an EMBL/GenBank/DDBJ whole genome shotgun (WGS) entry which is preliminary data.</text>
</comment>
<organism evidence="1 2">
    <name type="scientific">Schaalia odontolytica F0309</name>
    <dbReference type="NCBI Taxonomy" id="649742"/>
    <lineage>
        <taxon>Bacteria</taxon>
        <taxon>Bacillati</taxon>
        <taxon>Actinomycetota</taxon>
        <taxon>Actinomycetes</taxon>
        <taxon>Actinomycetales</taxon>
        <taxon>Actinomycetaceae</taxon>
        <taxon>Schaalia</taxon>
    </lineage>
</organism>
<gene>
    <name evidence="1" type="ORF">HMPREF0970_00021</name>
</gene>
<proteinExistence type="predicted"/>
<evidence type="ECO:0000313" key="2">
    <source>
        <dbReference type="Proteomes" id="UP000003150"/>
    </source>
</evidence>
<dbReference type="AlphaFoldDB" id="D4TVR9"/>
<evidence type="ECO:0000313" key="1">
    <source>
        <dbReference type="EMBL" id="EFF81012.1"/>
    </source>
</evidence>
<dbReference type="Proteomes" id="UP000003150">
    <property type="component" value="Unassembled WGS sequence"/>
</dbReference>
<name>D4TVR9_9ACTO</name>
<dbReference type="EMBL" id="ACYT02000002">
    <property type="protein sequence ID" value="EFF81012.1"/>
    <property type="molecule type" value="Genomic_DNA"/>
</dbReference>
<dbReference type="HOGENOM" id="CLU_3195092_0_0_11"/>